<protein>
    <submittedName>
        <fullName evidence="1">Uncharacterized protein</fullName>
    </submittedName>
</protein>
<reference evidence="1" key="1">
    <citation type="submission" date="2022-06" db="EMBL/GenBank/DDBJ databases">
        <title>Genome Sequence of Candolleomyces eurysporus.</title>
        <authorList>
            <person name="Buettner E."/>
        </authorList>
    </citation>
    <scope>NUCLEOTIDE SEQUENCE</scope>
    <source>
        <strain evidence="1">VTCC 930004</strain>
    </source>
</reference>
<name>A0A9W8MLL5_9AGAR</name>
<evidence type="ECO:0000313" key="2">
    <source>
        <dbReference type="Proteomes" id="UP001140091"/>
    </source>
</evidence>
<proteinExistence type="predicted"/>
<accession>A0A9W8MLL5</accession>
<keyword evidence="2" id="KW-1185">Reference proteome</keyword>
<dbReference type="EMBL" id="JANBPK010000703">
    <property type="protein sequence ID" value="KAJ2935196.1"/>
    <property type="molecule type" value="Genomic_DNA"/>
</dbReference>
<organism evidence="1 2">
    <name type="scientific">Candolleomyces eurysporus</name>
    <dbReference type="NCBI Taxonomy" id="2828524"/>
    <lineage>
        <taxon>Eukaryota</taxon>
        <taxon>Fungi</taxon>
        <taxon>Dikarya</taxon>
        <taxon>Basidiomycota</taxon>
        <taxon>Agaricomycotina</taxon>
        <taxon>Agaricomycetes</taxon>
        <taxon>Agaricomycetidae</taxon>
        <taxon>Agaricales</taxon>
        <taxon>Agaricineae</taxon>
        <taxon>Psathyrellaceae</taxon>
        <taxon>Candolleomyces</taxon>
    </lineage>
</organism>
<feature type="non-terminal residue" evidence="1">
    <location>
        <position position="262"/>
    </location>
</feature>
<comment type="caution">
    <text evidence="1">The sequence shown here is derived from an EMBL/GenBank/DDBJ whole genome shotgun (WGS) entry which is preliminary data.</text>
</comment>
<sequence length="262" mass="29670">MTVLTTLKAKSIEEQMMILFCSMCSLQGEHEQWSMSERLKATIEQYSRAMILAPDISAYRGTLDIQVLGAMRALGVKGLPQTHDSDNLKLLLKEISHVLTAFRSTVKGLISQSRSNSSGTRNLASLVNALIRNTQVPPTLQLYRRVAFLVIVHLPSMFWPHANKAFQRWLMDTYPQSTTSEWWIKVDEKLAKTYQGLDPEQIDRLFTQVYKDDVAKFGDPSEIESQIVEPAALPGWIQVINQYATSVVSQKSRSNKRKLAPE</sequence>
<dbReference type="AlphaFoldDB" id="A0A9W8MLL5"/>
<evidence type="ECO:0000313" key="1">
    <source>
        <dbReference type="EMBL" id="KAJ2935196.1"/>
    </source>
</evidence>
<gene>
    <name evidence="1" type="ORF">H1R20_g1888</name>
</gene>
<dbReference type="Proteomes" id="UP001140091">
    <property type="component" value="Unassembled WGS sequence"/>
</dbReference>
<dbReference type="OrthoDB" id="3050604at2759"/>